<evidence type="ECO:0000256" key="1">
    <source>
        <dbReference type="ARBA" id="ARBA00022441"/>
    </source>
</evidence>
<evidence type="ECO:0000256" key="2">
    <source>
        <dbReference type="ARBA" id="ARBA00022737"/>
    </source>
</evidence>
<dbReference type="InterPro" id="IPR011043">
    <property type="entry name" value="Gal_Oxase/kelch_b-propeller"/>
</dbReference>
<dbReference type="Gene3D" id="2.120.10.80">
    <property type="entry name" value="Kelch-type beta propeller"/>
    <property type="match status" value="1"/>
</dbReference>
<keyword evidence="2" id="KW-0677">Repeat</keyword>
<reference evidence="4" key="1">
    <citation type="submission" date="2023-08" db="EMBL/GenBank/DDBJ databases">
        <authorList>
            <person name="Chen Y."/>
            <person name="Shah S."/>
            <person name="Dougan E. K."/>
            <person name="Thang M."/>
            <person name="Chan C."/>
        </authorList>
    </citation>
    <scope>NUCLEOTIDE SEQUENCE</scope>
</reference>
<dbReference type="InterPro" id="IPR015915">
    <property type="entry name" value="Kelch-typ_b-propeller"/>
</dbReference>
<accession>A0AA36MQ23</accession>
<dbReference type="SUPFAM" id="SSF81383">
    <property type="entry name" value="F-box domain"/>
    <property type="match status" value="1"/>
</dbReference>
<evidence type="ECO:0008006" key="6">
    <source>
        <dbReference type="Google" id="ProtNLM"/>
    </source>
</evidence>
<sequence>MALPRPLVEVLNEDALIRICRYLPARPLLDLGATCAEFHHRAQNSAELWKDLCAFLLGDTTLLLHEAAWSEDGDRAGFYQRLFRAAWSCEEFCYDHQMRRSLLASLTKEEAEMLCMSGHTSESLGHLVLQIGGMRNNIAAEDVVNVTVMNLRSSQIFRPHLTADSLKPLQRMRHASCVVRPCLPQSAFDETILVLGGHDANTRSIRLGMPRPSLQRLLFLQVAEEDGSQIRWSEQPAFGTIPEYMYNLACASFAGGQRVCVFGGDIPTIDEEYERIQDRTCCSFVYVLDLPSSTWTAVRTRGPAPDWRSFHAAVAHTSLLDGKDYFITFGGTDEHCEPLAGGNLADMRGYQLDLTTFCWQAGPREHLPAPRLRFGAARFGRHLLIHGGHGNMLSSRDGYVARLNLHTLQWSRINFSNEPPQLAQSAFETGAPQAGVVVGGAQQTLRGPRILQRLVVLRLRDETRLRDGDLAPEESQIATGDDESDGEMMHVQLRIQNDQGVQRVVSMPADLLGALRRTSQGDRASADGLLRLLQIVTDRRAASAQEEPAEEPAEEPGEAPE</sequence>
<keyword evidence="1" id="KW-0880">Kelch repeat</keyword>
<dbReference type="Pfam" id="PF24681">
    <property type="entry name" value="Kelch_KLHDC2_KLHL20_DRC7"/>
    <property type="match status" value="1"/>
</dbReference>
<gene>
    <name evidence="4" type="ORF">EVOR1521_LOCUS5214</name>
</gene>
<dbReference type="PANTHER" id="PTHR46093:SF3">
    <property type="entry name" value="ACYL-COA-BINDING DOMAIN-CONTAINING PROTEIN 4"/>
    <property type="match status" value="1"/>
</dbReference>
<name>A0AA36MQ23_9DINO</name>
<proteinExistence type="predicted"/>
<comment type="caution">
    <text evidence="4">The sequence shown here is derived from an EMBL/GenBank/DDBJ whole genome shotgun (WGS) entry which is preliminary data.</text>
</comment>
<feature type="region of interest" description="Disordered" evidence="3">
    <location>
        <begin position="540"/>
        <end position="561"/>
    </location>
</feature>
<dbReference type="SUPFAM" id="SSF50965">
    <property type="entry name" value="Galactose oxidase, central domain"/>
    <property type="match status" value="1"/>
</dbReference>
<dbReference type="Proteomes" id="UP001178507">
    <property type="component" value="Unassembled WGS sequence"/>
</dbReference>
<protein>
    <recommendedName>
        <fullName evidence="6">F-box domain-containing protein</fullName>
    </recommendedName>
</protein>
<organism evidence="4 5">
    <name type="scientific">Effrenium voratum</name>
    <dbReference type="NCBI Taxonomy" id="2562239"/>
    <lineage>
        <taxon>Eukaryota</taxon>
        <taxon>Sar</taxon>
        <taxon>Alveolata</taxon>
        <taxon>Dinophyceae</taxon>
        <taxon>Suessiales</taxon>
        <taxon>Symbiodiniaceae</taxon>
        <taxon>Effrenium</taxon>
    </lineage>
</organism>
<dbReference type="InterPro" id="IPR036047">
    <property type="entry name" value="F-box-like_dom_sf"/>
</dbReference>
<evidence type="ECO:0000313" key="4">
    <source>
        <dbReference type="EMBL" id="CAJ1376065.1"/>
    </source>
</evidence>
<evidence type="ECO:0000256" key="3">
    <source>
        <dbReference type="SAM" id="MobiDB-lite"/>
    </source>
</evidence>
<dbReference type="EMBL" id="CAUJNA010000358">
    <property type="protein sequence ID" value="CAJ1376065.1"/>
    <property type="molecule type" value="Genomic_DNA"/>
</dbReference>
<dbReference type="AlphaFoldDB" id="A0AA36MQ23"/>
<keyword evidence="5" id="KW-1185">Reference proteome</keyword>
<evidence type="ECO:0000313" key="5">
    <source>
        <dbReference type="Proteomes" id="UP001178507"/>
    </source>
</evidence>
<dbReference type="PANTHER" id="PTHR46093">
    <property type="entry name" value="ACYL-COA-BINDING DOMAIN-CONTAINING PROTEIN 5"/>
    <property type="match status" value="1"/>
</dbReference>
<feature type="compositionally biased region" description="Acidic residues" evidence="3">
    <location>
        <begin position="547"/>
        <end position="561"/>
    </location>
</feature>